<evidence type="ECO:0000313" key="3">
    <source>
        <dbReference type="Proteomes" id="UP000621560"/>
    </source>
</evidence>
<dbReference type="EMBL" id="JACXIZ010000023">
    <property type="protein sequence ID" value="MBD2846392.1"/>
    <property type="molecule type" value="Genomic_DNA"/>
</dbReference>
<proteinExistence type="predicted"/>
<sequence>MGDYTGNVYLLDQTGNVLASKNSDGSISAADAVAAMEEQGRTGVFDARIDDRSYSFAITSSNSAKWTALAVVPTSQFFGRVIAAKTLVFTMLSAPILIGVGVGLLLPVPVLGAAA</sequence>
<dbReference type="RefSeq" id="WP_190918783.1">
    <property type="nucleotide sequence ID" value="NZ_JACXIZ010000023.1"/>
</dbReference>
<keyword evidence="1" id="KW-0472">Membrane</keyword>
<comment type="caution">
    <text evidence="2">The sequence shown here is derived from an EMBL/GenBank/DDBJ whole genome shotgun (WGS) entry which is preliminary data.</text>
</comment>
<reference evidence="2" key="1">
    <citation type="submission" date="2020-09" db="EMBL/GenBank/DDBJ databases">
        <title>A novel bacterium of genus Paenibacillus, isolated from South China Sea.</title>
        <authorList>
            <person name="Huang H."/>
            <person name="Mo K."/>
            <person name="Hu Y."/>
        </authorList>
    </citation>
    <scope>NUCLEOTIDE SEQUENCE</scope>
    <source>
        <strain evidence="2">IB182496</strain>
    </source>
</reference>
<accession>A0A927GT62</accession>
<feature type="transmembrane region" description="Helical" evidence="1">
    <location>
        <begin position="86"/>
        <end position="106"/>
    </location>
</feature>
<evidence type="ECO:0000313" key="2">
    <source>
        <dbReference type="EMBL" id="MBD2846392.1"/>
    </source>
</evidence>
<evidence type="ECO:0000256" key="1">
    <source>
        <dbReference type="SAM" id="Phobius"/>
    </source>
</evidence>
<protein>
    <submittedName>
        <fullName evidence="2">Uncharacterized protein</fullName>
    </submittedName>
</protein>
<keyword evidence="1" id="KW-1133">Transmembrane helix</keyword>
<keyword evidence="3" id="KW-1185">Reference proteome</keyword>
<dbReference type="AlphaFoldDB" id="A0A927GT62"/>
<name>A0A927GT62_9BACL</name>
<dbReference type="Proteomes" id="UP000621560">
    <property type="component" value="Unassembled WGS sequence"/>
</dbReference>
<gene>
    <name evidence="2" type="ORF">IDH44_14405</name>
</gene>
<organism evidence="2 3">
    <name type="scientific">Paenibacillus sabuli</name>
    <dbReference type="NCBI Taxonomy" id="2772509"/>
    <lineage>
        <taxon>Bacteria</taxon>
        <taxon>Bacillati</taxon>
        <taxon>Bacillota</taxon>
        <taxon>Bacilli</taxon>
        <taxon>Bacillales</taxon>
        <taxon>Paenibacillaceae</taxon>
        <taxon>Paenibacillus</taxon>
    </lineage>
</organism>
<keyword evidence="1" id="KW-0812">Transmembrane</keyword>
<dbReference type="Gene3D" id="3.30.450.20">
    <property type="entry name" value="PAS domain"/>
    <property type="match status" value="1"/>
</dbReference>